<dbReference type="GO" id="GO:0005886">
    <property type="term" value="C:plasma membrane"/>
    <property type="evidence" value="ECO:0007669"/>
    <property type="project" value="UniProtKB-SubCell"/>
</dbReference>
<dbReference type="eggNOG" id="COG0839">
    <property type="taxonomic scope" value="Bacteria"/>
</dbReference>
<dbReference type="InterPro" id="IPR001457">
    <property type="entry name" value="NADH_UbQ/plastoQ_OxRdtase_su6"/>
</dbReference>
<comment type="catalytic activity">
    <reaction evidence="2">
        <text>a quinone + NADH + 5 H(+)(in) = a quinol + NAD(+) + 4 H(+)(out)</text>
        <dbReference type="Rhea" id="RHEA:57888"/>
        <dbReference type="ChEBI" id="CHEBI:15378"/>
        <dbReference type="ChEBI" id="CHEBI:24646"/>
        <dbReference type="ChEBI" id="CHEBI:57540"/>
        <dbReference type="ChEBI" id="CHEBI:57945"/>
        <dbReference type="ChEBI" id="CHEBI:132124"/>
    </reaction>
</comment>
<dbReference type="EMBL" id="CP002630">
    <property type="protein sequence ID" value="AEB11265.1"/>
    <property type="molecule type" value="Genomic_DNA"/>
</dbReference>
<keyword evidence="2" id="KW-0520">NAD</keyword>
<keyword evidence="2" id="KW-0472">Membrane</keyword>
<keyword evidence="4" id="KW-1185">Reference proteome</keyword>
<evidence type="ECO:0000313" key="3">
    <source>
        <dbReference type="EMBL" id="AEB11265.1"/>
    </source>
</evidence>
<dbReference type="KEGG" id="mhd:Marky_0513"/>
<comment type="subcellular location">
    <subcellularLocation>
        <location evidence="2">Cell membrane</location>
        <topology evidence="2">Multi-pass membrane protein</topology>
    </subcellularLocation>
</comment>
<dbReference type="RefSeq" id="WP_013703318.1">
    <property type="nucleotide sequence ID" value="NC_015387.1"/>
</dbReference>
<dbReference type="HOGENOM" id="CLU_085957_4_1_0"/>
<sequence length="187" mass="19845">MSLFDLVAGLLLILTAVAVVTLRNAVHAALALAGNFLVLAAVYMALDARFLGWIQVIVYAGAIMVLFLFVIMLLLAARADTGVDPVPSLRPFAGVVGVLLLVGLGYAVTTFEPVQSLVETAPLLAGGTAQVVGEALYGPWLYAVELIAVLLLAATVAAVVMVQPEVRRPRVKPQVAERERELEEVTR</sequence>
<accession>F2NM08</accession>
<dbReference type="EC" id="7.1.1.-" evidence="2"/>
<organism evidence="3 4">
    <name type="scientific">Marinithermus hydrothermalis (strain DSM 14884 / JCM 11576 / T1)</name>
    <dbReference type="NCBI Taxonomy" id="869210"/>
    <lineage>
        <taxon>Bacteria</taxon>
        <taxon>Thermotogati</taxon>
        <taxon>Deinococcota</taxon>
        <taxon>Deinococci</taxon>
        <taxon>Thermales</taxon>
        <taxon>Thermaceae</taxon>
        <taxon>Marinithermus</taxon>
    </lineage>
</organism>
<feature type="transmembrane region" description="Helical" evidence="2">
    <location>
        <begin position="29"/>
        <end position="46"/>
    </location>
</feature>
<dbReference type="AlphaFoldDB" id="F2NM08"/>
<dbReference type="Pfam" id="PF00499">
    <property type="entry name" value="Oxidored_q3"/>
    <property type="match status" value="1"/>
</dbReference>
<feature type="transmembrane region" description="Helical" evidence="2">
    <location>
        <begin position="89"/>
        <end position="108"/>
    </location>
</feature>
<keyword evidence="2" id="KW-0874">Quinone</keyword>
<dbReference type="GO" id="GO:0048038">
    <property type="term" value="F:quinone binding"/>
    <property type="evidence" value="ECO:0007669"/>
    <property type="project" value="UniProtKB-UniRule"/>
</dbReference>
<dbReference type="PANTHER" id="PTHR33269:SF17">
    <property type="entry name" value="NADH-UBIQUINONE OXIDOREDUCTASE CHAIN 6"/>
    <property type="match status" value="1"/>
</dbReference>
<proteinExistence type="inferred from homology"/>
<dbReference type="InterPro" id="IPR042106">
    <property type="entry name" value="Nuo/plastoQ_OxRdtase_6_NuoJ"/>
</dbReference>
<dbReference type="STRING" id="869210.Marky_0513"/>
<dbReference type="PANTHER" id="PTHR33269">
    <property type="entry name" value="NADH-UBIQUINONE OXIDOREDUCTASE CHAIN 6"/>
    <property type="match status" value="1"/>
</dbReference>
<keyword evidence="2" id="KW-1133">Transmembrane helix</keyword>
<feature type="transmembrane region" description="Helical" evidence="2">
    <location>
        <begin position="52"/>
        <end position="77"/>
    </location>
</feature>
<keyword evidence="2" id="KW-1003">Cell membrane</keyword>
<gene>
    <name evidence="3" type="ordered locus">Marky_0513</name>
</gene>
<dbReference type="GO" id="GO:0008137">
    <property type="term" value="F:NADH dehydrogenase (ubiquinone) activity"/>
    <property type="evidence" value="ECO:0007669"/>
    <property type="project" value="UniProtKB-UniRule"/>
</dbReference>
<feature type="transmembrane region" description="Helical" evidence="2">
    <location>
        <begin position="140"/>
        <end position="162"/>
    </location>
</feature>
<feature type="transmembrane region" description="Helical" evidence="2">
    <location>
        <begin position="6"/>
        <end position="22"/>
    </location>
</feature>
<comment type="function">
    <text evidence="2">NDH-1 shuttles electrons from NADH, via FMN and iron-sulfur (Fe-S) centers, to quinones in the respiratory chain. Couples the redox reaction to proton translocation (for every two electrons transferred, four hydrogen ions are translocated across the cytoplasmic membrane), and thus conserves the redox energy in a proton gradient.</text>
</comment>
<comment type="similarity">
    <text evidence="1 2">Belongs to the complex I subunit 6 family.</text>
</comment>
<evidence type="ECO:0000313" key="4">
    <source>
        <dbReference type="Proteomes" id="UP000007030"/>
    </source>
</evidence>
<dbReference type="OrthoDB" id="32930at2"/>
<name>F2NM08_MARHT</name>
<keyword evidence="2" id="KW-0812">Transmembrane</keyword>
<dbReference type="Proteomes" id="UP000007030">
    <property type="component" value="Chromosome"/>
</dbReference>
<dbReference type="Gene3D" id="1.20.120.1200">
    <property type="entry name" value="NADH-ubiquinone/plastoquinone oxidoreductase chain 6, subunit NuoJ"/>
    <property type="match status" value="1"/>
</dbReference>
<protein>
    <recommendedName>
        <fullName evidence="2">NADH-quinone oxidoreductase subunit J</fullName>
        <ecNumber evidence="2">7.1.1.-</ecNumber>
    </recommendedName>
</protein>
<reference evidence="3 4" key="1">
    <citation type="journal article" date="2012" name="Stand. Genomic Sci.">
        <title>Complete genome sequence of the aerobic, heterotroph Marinithermus hydrothermalis type strain (T1(T)) from a deep-sea hydrothermal vent chimney.</title>
        <authorList>
            <person name="Copeland A."/>
            <person name="Gu W."/>
            <person name="Yasawong M."/>
            <person name="Lapidus A."/>
            <person name="Lucas S."/>
            <person name="Deshpande S."/>
            <person name="Pagani I."/>
            <person name="Tapia R."/>
            <person name="Cheng J.F."/>
            <person name="Goodwin L.A."/>
            <person name="Pitluck S."/>
            <person name="Liolios K."/>
            <person name="Ivanova N."/>
            <person name="Mavromatis K."/>
            <person name="Mikhailova N."/>
            <person name="Pati A."/>
            <person name="Chen A."/>
            <person name="Palaniappan K."/>
            <person name="Land M."/>
            <person name="Pan C."/>
            <person name="Brambilla E.M."/>
            <person name="Rohde M."/>
            <person name="Tindall B.J."/>
            <person name="Sikorski J."/>
            <person name="Goker M."/>
            <person name="Detter J.C."/>
            <person name="Bristow J."/>
            <person name="Eisen J.A."/>
            <person name="Markowitz V."/>
            <person name="Hugenholtz P."/>
            <person name="Kyrpides N.C."/>
            <person name="Klenk H.P."/>
            <person name="Woyke T."/>
        </authorList>
    </citation>
    <scope>NUCLEOTIDE SEQUENCE [LARGE SCALE GENOMIC DNA]</scope>
    <source>
        <strain evidence="4">DSM 14884 / JCM 11576 / T1</strain>
    </source>
</reference>
<evidence type="ECO:0000256" key="1">
    <source>
        <dbReference type="ARBA" id="ARBA00005698"/>
    </source>
</evidence>
<evidence type="ECO:0000256" key="2">
    <source>
        <dbReference type="RuleBase" id="RU004429"/>
    </source>
</evidence>